<dbReference type="Proteomes" id="UP000598971">
    <property type="component" value="Unassembled WGS sequence"/>
</dbReference>
<protein>
    <submittedName>
        <fullName evidence="1">Uncharacterized protein</fullName>
    </submittedName>
</protein>
<dbReference type="RefSeq" id="WP_171606477.1">
    <property type="nucleotide sequence ID" value="NZ_WHPF01000002.1"/>
</dbReference>
<gene>
    <name evidence="1" type="ORF">GD597_03740</name>
</gene>
<evidence type="ECO:0000313" key="2">
    <source>
        <dbReference type="Proteomes" id="UP000598971"/>
    </source>
</evidence>
<accession>A0A8J8JSX9</accession>
<organism evidence="1 2">
    <name type="scientific">Limnovirga soli</name>
    <dbReference type="NCBI Taxonomy" id="2656915"/>
    <lineage>
        <taxon>Bacteria</taxon>
        <taxon>Pseudomonadati</taxon>
        <taxon>Bacteroidota</taxon>
        <taxon>Chitinophagia</taxon>
        <taxon>Chitinophagales</taxon>
        <taxon>Chitinophagaceae</taxon>
        <taxon>Limnovirga</taxon>
    </lineage>
</organism>
<evidence type="ECO:0000313" key="1">
    <source>
        <dbReference type="EMBL" id="NNV54560.1"/>
    </source>
</evidence>
<proteinExistence type="predicted"/>
<sequence>MYYEPHQCPNCHAVWLPDTNECPACGYPDNVPETDADQPPVREDNWQPDELYQPLISPFL</sequence>
<reference evidence="1" key="1">
    <citation type="submission" date="2019-10" db="EMBL/GenBank/DDBJ databases">
        <title>Draft genome sequence of Panacibacter sp. KCS-6.</title>
        <authorList>
            <person name="Yim K.J."/>
        </authorList>
    </citation>
    <scope>NUCLEOTIDE SEQUENCE</scope>
    <source>
        <strain evidence="1">KCS-6</strain>
    </source>
</reference>
<dbReference type="EMBL" id="WHPF01000002">
    <property type="protein sequence ID" value="NNV54560.1"/>
    <property type="molecule type" value="Genomic_DNA"/>
</dbReference>
<comment type="caution">
    <text evidence="1">The sequence shown here is derived from an EMBL/GenBank/DDBJ whole genome shotgun (WGS) entry which is preliminary data.</text>
</comment>
<name>A0A8J8JSX9_9BACT</name>
<dbReference type="AlphaFoldDB" id="A0A8J8JSX9"/>
<keyword evidence="2" id="KW-1185">Reference proteome</keyword>